<dbReference type="Proteomes" id="UP000561438">
    <property type="component" value="Unassembled WGS sequence"/>
</dbReference>
<accession>A0A850H3W8</accession>
<protein>
    <submittedName>
        <fullName evidence="2">Uncharacterized protein</fullName>
    </submittedName>
</protein>
<proteinExistence type="predicted"/>
<evidence type="ECO:0000256" key="1">
    <source>
        <dbReference type="SAM" id="SignalP"/>
    </source>
</evidence>
<dbReference type="RefSeq" id="WP_176267538.1">
    <property type="nucleotide sequence ID" value="NZ_JABWGV010000003.1"/>
</dbReference>
<sequence length="182" mass="18485">MKSLGMGGLFAATLIAAPVAAQETASAPAAIVLPEPAAPSALMLPRDTPVHLMVLNEVSTKDHDAGHRFRLRVDKPVVVAGRTLVPAGTPAWGELTEAESSGNAGKSGKLSARLTHIELGSLAIPIEGGTTADGKSGKGETLLGVLAMGPLGLFAKGNNAKIKAGEKMTAFVAEDTQLPHAP</sequence>
<keyword evidence="1" id="KW-0732">Signal</keyword>
<dbReference type="AlphaFoldDB" id="A0A850H3W8"/>
<name>A0A850H3W8_9SPHN</name>
<evidence type="ECO:0000313" key="2">
    <source>
        <dbReference type="EMBL" id="NVD45237.1"/>
    </source>
</evidence>
<feature type="chain" id="PRO_5032963944" evidence="1">
    <location>
        <begin position="22"/>
        <end position="182"/>
    </location>
</feature>
<evidence type="ECO:0000313" key="3">
    <source>
        <dbReference type="Proteomes" id="UP000561438"/>
    </source>
</evidence>
<reference evidence="2 3" key="1">
    <citation type="submission" date="2020-06" db="EMBL/GenBank/DDBJ databases">
        <title>Altererythrobacter sp. HHU K3-1.</title>
        <authorList>
            <person name="Zhang D."/>
            <person name="Xue H."/>
        </authorList>
    </citation>
    <scope>NUCLEOTIDE SEQUENCE [LARGE SCALE GENOMIC DNA]</scope>
    <source>
        <strain evidence="2 3">HHU K3-1</strain>
    </source>
</reference>
<feature type="signal peptide" evidence="1">
    <location>
        <begin position="1"/>
        <end position="21"/>
    </location>
</feature>
<dbReference type="EMBL" id="JABWGV010000003">
    <property type="protein sequence ID" value="NVD45237.1"/>
    <property type="molecule type" value="Genomic_DNA"/>
</dbReference>
<gene>
    <name evidence="2" type="ORF">HUV48_09445</name>
</gene>
<organism evidence="2 3">
    <name type="scientific">Qipengyuania atrilutea</name>
    <dbReference type="NCBI Taxonomy" id="2744473"/>
    <lineage>
        <taxon>Bacteria</taxon>
        <taxon>Pseudomonadati</taxon>
        <taxon>Pseudomonadota</taxon>
        <taxon>Alphaproteobacteria</taxon>
        <taxon>Sphingomonadales</taxon>
        <taxon>Erythrobacteraceae</taxon>
        <taxon>Qipengyuania</taxon>
    </lineage>
</organism>
<keyword evidence="3" id="KW-1185">Reference proteome</keyword>
<comment type="caution">
    <text evidence="2">The sequence shown here is derived from an EMBL/GenBank/DDBJ whole genome shotgun (WGS) entry which is preliminary data.</text>
</comment>